<evidence type="ECO:0000313" key="3">
    <source>
        <dbReference type="EMBL" id="CAA7051517.1"/>
    </source>
</evidence>
<evidence type="ECO:0000256" key="2">
    <source>
        <dbReference type="SAM" id="Phobius"/>
    </source>
</evidence>
<gene>
    <name evidence="3" type="ORF">MERR_LOCUS38752</name>
</gene>
<dbReference type="EMBL" id="CACVBM020001482">
    <property type="protein sequence ID" value="CAA7051517.1"/>
    <property type="molecule type" value="Genomic_DNA"/>
</dbReference>
<evidence type="ECO:0000313" key="4">
    <source>
        <dbReference type="Proteomes" id="UP000467841"/>
    </source>
</evidence>
<organism evidence="3 4">
    <name type="scientific">Microthlaspi erraticum</name>
    <dbReference type="NCBI Taxonomy" id="1685480"/>
    <lineage>
        <taxon>Eukaryota</taxon>
        <taxon>Viridiplantae</taxon>
        <taxon>Streptophyta</taxon>
        <taxon>Embryophyta</taxon>
        <taxon>Tracheophyta</taxon>
        <taxon>Spermatophyta</taxon>
        <taxon>Magnoliopsida</taxon>
        <taxon>eudicotyledons</taxon>
        <taxon>Gunneridae</taxon>
        <taxon>Pentapetalae</taxon>
        <taxon>rosids</taxon>
        <taxon>malvids</taxon>
        <taxon>Brassicales</taxon>
        <taxon>Brassicaceae</taxon>
        <taxon>Coluteocarpeae</taxon>
        <taxon>Microthlaspi</taxon>
    </lineage>
</organism>
<sequence length="118" mass="12464">MGGRSYIGRSEANLIKKGKEVGKVLTIQYDEGREESGKNAKTCHVSLALPWTWFGSVVWLIGPILGLIAVIVHKCASPAMVVLAGQVGSVVAISNRWTDSRNQTGGSTAKVGVAPAPY</sequence>
<comment type="caution">
    <text evidence="3">The sequence shown here is derived from an EMBL/GenBank/DDBJ whole genome shotgun (WGS) entry which is preliminary data.</text>
</comment>
<proteinExistence type="predicted"/>
<accession>A0A6D2KEK0</accession>
<dbReference type="AlphaFoldDB" id="A0A6D2KEK0"/>
<keyword evidence="2" id="KW-1133">Transmembrane helix</keyword>
<name>A0A6D2KEK0_9BRAS</name>
<evidence type="ECO:0000256" key="1">
    <source>
        <dbReference type="SAM" id="MobiDB-lite"/>
    </source>
</evidence>
<reference evidence="3" key="1">
    <citation type="submission" date="2020-01" db="EMBL/GenBank/DDBJ databases">
        <authorList>
            <person name="Mishra B."/>
        </authorList>
    </citation>
    <scope>NUCLEOTIDE SEQUENCE [LARGE SCALE GENOMIC DNA]</scope>
</reference>
<feature type="transmembrane region" description="Helical" evidence="2">
    <location>
        <begin position="51"/>
        <end position="72"/>
    </location>
</feature>
<feature type="region of interest" description="Disordered" evidence="1">
    <location>
        <begin position="99"/>
        <end position="118"/>
    </location>
</feature>
<keyword evidence="4" id="KW-1185">Reference proteome</keyword>
<keyword evidence="2" id="KW-0812">Transmembrane</keyword>
<protein>
    <submittedName>
        <fullName evidence="3">Uncharacterized protein</fullName>
    </submittedName>
</protein>
<dbReference type="Proteomes" id="UP000467841">
    <property type="component" value="Unassembled WGS sequence"/>
</dbReference>
<keyword evidence="2" id="KW-0472">Membrane</keyword>